<name>A0A0M9VIM1_9FLAO</name>
<dbReference type="SUPFAM" id="SSF159894">
    <property type="entry name" value="YgaC/TfoX-N like"/>
    <property type="match status" value="1"/>
</dbReference>
<proteinExistence type="predicted"/>
<organism evidence="2 3">
    <name type="scientific">Flavobacterium akiainvivens</name>
    <dbReference type="NCBI Taxonomy" id="1202724"/>
    <lineage>
        <taxon>Bacteria</taxon>
        <taxon>Pseudomonadati</taxon>
        <taxon>Bacteroidota</taxon>
        <taxon>Flavobacteriia</taxon>
        <taxon>Flavobacteriales</taxon>
        <taxon>Flavobacteriaceae</taxon>
        <taxon>Flavobacterium</taxon>
    </lineage>
</organism>
<reference evidence="2 3" key="1">
    <citation type="submission" date="2015-08" db="EMBL/GenBank/DDBJ databases">
        <title>Whole genome sequence of Flavobacterium akiainvivens IK-1T, from decaying Wikstroemia oahuensis, an endemic Hawaiian shrub.</title>
        <authorList>
            <person name="Wan X."/>
            <person name="Hou S."/>
            <person name="Saito J."/>
            <person name="Donachie S."/>
        </authorList>
    </citation>
    <scope>NUCLEOTIDE SEQUENCE [LARGE SCALE GENOMIC DNA]</scope>
    <source>
        <strain evidence="2 3">IK-1</strain>
    </source>
</reference>
<dbReference type="STRING" id="1202724.AM493_12830"/>
<keyword evidence="3" id="KW-1185">Reference proteome</keyword>
<dbReference type="InterPro" id="IPR007076">
    <property type="entry name" value="TfoX_N"/>
</dbReference>
<feature type="domain" description="TfoX N-terminal" evidence="1">
    <location>
        <begin position="21"/>
        <end position="108"/>
    </location>
</feature>
<dbReference type="PATRIC" id="fig|1202724.3.peg.2658"/>
<dbReference type="EMBL" id="LIYD01000005">
    <property type="protein sequence ID" value="KOS06810.1"/>
    <property type="molecule type" value="Genomic_DNA"/>
</dbReference>
<dbReference type="Pfam" id="PF04993">
    <property type="entry name" value="TfoX_N"/>
    <property type="match status" value="1"/>
</dbReference>
<dbReference type="Gene3D" id="3.30.1460.30">
    <property type="entry name" value="YgaC/TfoX-N like chaperone"/>
    <property type="match status" value="1"/>
</dbReference>
<accession>A0A0M9VIM1</accession>
<dbReference type="OrthoDB" id="214902at2"/>
<gene>
    <name evidence="2" type="ORF">AM493_12830</name>
</gene>
<evidence type="ECO:0000313" key="3">
    <source>
        <dbReference type="Proteomes" id="UP000037755"/>
    </source>
</evidence>
<dbReference type="Proteomes" id="UP000037755">
    <property type="component" value="Unassembled WGS sequence"/>
</dbReference>
<dbReference type="RefSeq" id="WP_054408431.1">
    <property type="nucleotide sequence ID" value="NZ_FOYA01000021.1"/>
</dbReference>
<comment type="caution">
    <text evidence="2">The sequence shown here is derived from an EMBL/GenBank/DDBJ whole genome shotgun (WGS) entry which is preliminary data.</text>
</comment>
<protein>
    <recommendedName>
        <fullName evidence="1">TfoX N-terminal domain-containing protein</fullName>
    </recommendedName>
</protein>
<dbReference type="AlphaFoldDB" id="A0A0M9VIM1"/>
<evidence type="ECO:0000259" key="1">
    <source>
        <dbReference type="Pfam" id="PF04993"/>
    </source>
</evidence>
<sequence length="120" mass="13645">MPYTEATIQRIREILQQKGADFYEKAMFGGICFMVDDKMLCACKIDKDTKEDRLMCRLSPQASEEALKQDGITPMDFTGKSMKGYIYVEAAAFASTRDLNHWLQLCLDYNPLAKASKKAK</sequence>
<evidence type="ECO:0000313" key="2">
    <source>
        <dbReference type="EMBL" id="KOS06810.1"/>
    </source>
</evidence>